<evidence type="ECO:0000256" key="5">
    <source>
        <dbReference type="SAM" id="MobiDB-lite"/>
    </source>
</evidence>
<comment type="subcellular location">
    <subcellularLocation>
        <location evidence="1">Cytoplasm</location>
    </subcellularLocation>
</comment>
<dbReference type="EMBL" id="CM017321">
    <property type="protein sequence ID" value="KAE7997071.1"/>
    <property type="molecule type" value="Genomic_DNA"/>
</dbReference>
<evidence type="ECO:0000313" key="6">
    <source>
        <dbReference type="EMBL" id="KAE7997071.1"/>
    </source>
</evidence>
<keyword evidence="3" id="KW-0963">Cytoplasm</keyword>
<dbReference type="InterPro" id="IPR019376">
    <property type="entry name" value="Myeloid_leukemia_factor"/>
</dbReference>
<evidence type="ECO:0000256" key="3">
    <source>
        <dbReference type="ARBA" id="ARBA00022490"/>
    </source>
</evidence>
<feature type="region of interest" description="Disordered" evidence="5">
    <location>
        <begin position="140"/>
        <end position="184"/>
    </location>
</feature>
<feature type="region of interest" description="Disordered" evidence="5">
    <location>
        <begin position="307"/>
        <end position="332"/>
    </location>
</feature>
<sequence>MLDYVSLSLKSRHIHFLSQQQKSRALCFPLARTHTQNLRSSVFQQGLAQDNMQRGREGGDDFFRSGESGDLLGSFGGFGGDRRSHRSMMPSIFGERDPCDHPYFTRPFGSLFDSGSGMFGSSAATSKKDQTSRATGIVMEELTSDGEGLNEEDEGTGVEKDNHQNHSRPCKEPSVEHPDDDTDETKSKILVYGNDGNKVEVKHSHASRVSVQTCRVTYGGVNGDYYTSTRTTRAGTDGVVLEETKEADRTTGQAKHRISIGIHDKGHSVTRKLNSDGKMDTLQTLHNLNEDELAGFEEAWKGNAKGNLPGREDGFHMHGNAGPSSSKQETAGWGGCALPSGQQLWKAGGMKPDNDARNNFSAGRTKKVVRINIE</sequence>
<accession>A0A5N6QF32</accession>
<protein>
    <recommendedName>
        <fullName evidence="8">Myeloid leukemia factor</fullName>
    </recommendedName>
</protein>
<evidence type="ECO:0000313" key="7">
    <source>
        <dbReference type="Proteomes" id="UP000327013"/>
    </source>
</evidence>
<reference evidence="6 7" key="1">
    <citation type="submission" date="2019-06" db="EMBL/GenBank/DDBJ databases">
        <title>A chromosomal-level reference genome of Carpinus fangiana (Coryloideae, Betulaceae).</title>
        <authorList>
            <person name="Yang X."/>
            <person name="Wang Z."/>
            <person name="Zhang L."/>
            <person name="Hao G."/>
            <person name="Liu J."/>
            <person name="Yang Y."/>
        </authorList>
    </citation>
    <scope>NUCLEOTIDE SEQUENCE [LARGE SCALE GENOMIC DNA]</scope>
    <source>
        <strain evidence="6">Cfa_2016G</strain>
        <tissue evidence="6">Leaf</tissue>
    </source>
</reference>
<gene>
    <name evidence="6" type="ORF">FH972_001738</name>
</gene>
<keyword evidence="4" id="KW-0597">Phosphoprotein</keyword>
<dbReference type="AlphaFoldDB" id="A0A5N6QF32"/>
<evidence type="ECO:0000256" key="2">
    <source>
        <dbReference type="ARBA" id="ARBA00008332"/>
    </source>
</evidence>
<evidence type="ECO:0008006" key="8">
    <source>
        <dbReference type="Google" id="ProtNLM"/>
    </source>
</evidence>
<dbReference type="OrthoDB" id="8707547at2759"/>
<feature type="compositionally biased region" description="Acidic residues" evidence="5">
    <location>
        <begin position="142"/>
        <end position="156"/>
    </location>
</feature>
<evidence type="ECO:0000256" key="4">
    <source>
        <dbReference type="ARBA" id="ARBA00022553"/>
    </source>
</evidence>
<organism evidence="6 7">
    <name type="scientific">Carpinus fangiana</name>
    <dbReference type="NCBI Taxonomy" id="176857"/>
    <lineage>
        <taxon>Eukaryota</taxon>
        <taxon>Viridiplantae</taxon>
        <taxon>Streptophyta</taxon>
        <taxon>Embryophyta</taxon>
        <taxon>Tracheophyta</taxon>
        <taxon>Spermatophyta</taxon>
        <taxon>Magnoliopsida</taxon>
        <taxon>eudicotyledons</taxon>
        <taxon>Gunneridae</taxon>
        <taxon>Pentapetalae</taxon>
        <taxon>rosids</taxon>
        <taxon>fabids</taxon>
        <taxon>Fagales</taxon>
        <taxon>Betulaceae</taxon>
        <taxon>Carpinus</taxon>
    </lineage>
</organism>
<proteinExistence type="inferred from homology"/>
<keyword evidence="7" id="KW-1185">Reference proteome</keyword>
<dbReference type="Pfam" id="PF10248">
    <property type="entry name" value="Mlf1IP"/>
    <property type="match status" value="1"/>
</dbReference>
<name>A0A5N6QF32_9ROSI</name>
<evidence type="ECO:0000256" key="1">
    <source>
        <dbReference type="ARBA" id="ARBA00004496"/>
    </source>
</evidence>
<comment type="similarity">
    <text evidence="2">Belongs to the MLF family.</text>
</comment>
<feature type="compositionally biased region" description="Basic and acidic residues" evidence="5">
    <location>
        <begin position="157"/>
        <end position="177"/>
    </location>
</feature>
<dbReference type="Proteomes" id="UP000327013">
    <property type="component" value="Chromosome 1"/>
</dbReference>
<dbReference type="GO" id="GO:0005737">
    <property type="term" value="C:cytoplasm"/>
    <property type="evidence" value="ECO:0007669"/>
    <property type="project" value="UniProtKB-SubCell"/>
</dbReference>
<dbReference type="PANTHER" id="PTHR13105">
    <property type="entry name" value="MYELOID LEUKEMIA FACTOR"/>
    <property type="match status" value="1"/>
</dbReference>